<dbReference type="AlphaFoldDB" id="A0A1C7Z257"/>
<proteinExistence type="predicted"/>
<comment type="caution">
    <text evidence="1">The sequence shown here is derived from an EMBL/GenBank/DDBJ whole genome shotgun (WGS) entry which is preliminary data.</text>
</comment>
<evidence type="ECO:0000313" key="1">
    <source>
        <dbReference type="EMBL" id="OCR24011.1"/>
    </source>
</evidence>
<sequence>MKEIQQDLQKTANDLESISLSLAGHAVFLQHSIHAKDAADVSHQVVKLQDTVDDLRTIADRITP</sequence>
<organism evidence="1 2">
    <name type="scientific">Pseudomonas syringae</name>
    <dbReference type="NCBI Taxonomy" id="317"/>
    <lineage>
        <taxon>Bacteria</taxon>
        <taxon>Pseudomonadati</taxon>
        <taxon>Pseudomonadota</taxon>
        <taxon>Gammaproteobacteria</taxon>
        <taxon>Pseudomonadales</taxon>
        <taxon>Pseudomonadaceae</taxon>
        <taxon>Pseudomonas</taxon>
    </lineage>
</organism>
<reference evidence="1 2" key="1">
    <citation type="submission" date="2015-07" db="EMBL/GenBank/DDBJ databases">
        <title>Draft genome sequence of a diazotrophic, plant growth-promoting rhizobacterium of the Pseudomonas syringae complex.</title>
        <authorList>
            <person name="Patten C.L."/>
            <person name="Jeong H."/>
        </authorList>
    </citation>
    <scope>NUCLEOTIDE SEQUENCE [LARGE SCALE GENOMIC DNA]</scope>
    <source>
        <strain evidence="1 2">GR12-2</strain>
    </source>
</reference>
<protein>
    <submittedName>
        <fullName evidence="1">Uncharacterized protein</fullName>
    </submittedName>
</protein>
<gene>
    <name evidence="1" type="ORF">AFK24_16945</name>
</gene>
<dbReference type="RefSeq" id="WP_065834292.1">
    <property type="nucleotide sequence ID" value="NZ_LGSI01000050.1"/>
</dbReference>
<dbReference type="EMBL" id="LGSI01000050">
    <property type="protein sequence ID" value="OCR24011.1"/>
    <property type="molecule type" value="Genomic_DNA"/>
</dbReference>
<accession>A0A1C7Z257</accession>
<dbReference type="Proteomes" id="UP000093104">
    <property type="component" value="Unassembled WGS sequence"/>
</dbReference>
<dbReference type="OrthoDB" id="6991312at2"/>
<evidence type="ECO:0000313" key="2">
    <source>
        <dbReference type="Proteomes" id="UP000093104"/>
    </source>
</evidence>
<name>A0A1C7Z257_PSESX</name>